<organism evidence="2 3">
    <name type="scientific">Agrobacterium genomosp. 2 str. CFBP 5494</name>
    <dbReference type="NCBI Taxonomy" id="1183436"/>
    <lineage>
        <taxon>Bacteria</taxon>
        <taxon>Pseudomonadati</taxon>
        <taxon>Pseudomonadota</taxon>
        <taxon>Alphaproteobacteria</taxon>
        <taxon>Hyphomicrobiales</taxon>
        <taxon>Rhizobiaceae</taxon>
        <taxon>Rhizobium/Agrobacterium group</taxon>
        <taxon>Agrobacterium</taxon>
        <taxon>Agrobacterium tumefaciens complex</taxon>
    </lineage>
</organism>
<gene>
    <name evidence="2" type="ORF">AGR2A_Cc200119</name>
</gene>
<evidence type="ECO:0000256" key="1">
    <source>
        <dbReference type="SAM" id="MobiDB-lite"/>
    </source>
</evidence>
<dbReference type="EMBL" id="FBVY01000013">
    <property type="protein sequence ID" value="CUW91425.1"/>
    <property type="molecule type" value="Genomic_DNA"/>
</dbReference>
<comment type="caution">
    <text evidence="2">The sequence shown here is derived from an EMBL/GenBank/DDBJ whole genome shotgun (WGS) entry which is preliminary data.</text>
</comment>
<dbReference type="Proteomes" id="UP000191933">
    <property type="component" value="Unassembled WGS sequence"/>
</dbReference>
<evidence type="ECO:0000313" key="3">
    <source>
        <dbReference type="Proteomes" id="UP000191933"/>
    </source>
</evidence>
<accession>A0A9W5B139</accession>
<reference evidence="2 3" key="1">
    <citation type="submission" date="2016-01" db="EMBL/GenBank/DDBJ databases">
        <authorList>
            <person name="Regsiter A."/>
            <person name="william w."/>
        </authorList>
    </citation>
    <scope>NUCLEOTIDE SEQUENCE [LARGE SCALE GENOMIC DNA]</scope>
    <source>
        <strain evidence="2 3">CFBP 5494</strain>
    </source>
</reference>
<proteinExistence type="predicted"/>
<sequence>MAALFVKLKIGGHGESYMPDLPRDLPDPSKSLHA</sequence>
<name>A0A9W5B139_9HYPH</name>
<protein>
    <submittedName>
        <fullName evidence="2">Uncharacterized protein</fullName>
    </submittedName>
</protein>
<feature type="region of interest" description="Disordered" evidence="1">
    <location>
        <begin position="13"/>
        <end position="34"/>
    </location>
</feature>
<evidence type="ECO:0000313" key="2">
    <source>
        <dbReference type="EMBL" id="CUW91425.1"/>
    </source>
</evidence>
<keyword evidence="3" id="KW-1185">Reference proteome</keyword>
<dbReference type="AlphaFoldDB" id="A0A9W5B139"/>